<proteinExistence type="predicted"/>
<reference evidence="1" key="1">
    <citation type="submission" date="2018-05" db="EMBL/GenBank/DDBJ databases">
        <authorList>
            <person name="Lanie J.A."/>
            <person name="Ng W.-L."/>
            <person name="Kazmierczak K.M."/>
            <person name="Andrzejewski T.M."/>
            <person name="Davidsen T.M."/>
            <person name="Wayne K.J."/>
            <person name="Tettelin H."/>
            <person name="Glass J.I."/>
            <person name="Rusch D."/>
            <person name="Podicherti R."/>
            <person name="Tsui H.-C.T."/>
            <person name="Winkler M.E."/>
        </authorList>
    </citation>
    <scope>NUCLEOTIDE SEQUENCE</scope>
</reference>
<accession>A0A383A1U3</accession>
<evidence type="ECO:0000313" key="1">
    <source>
        <dbReference type="EMBL" id="SVE01641.1"/>
    </source>
</evidence>
<dbReference type="EMBL" id="UINC01188426">
    <property type="protein sequence ID" value="SVE01641.1"/>
    <property type="molecule type" value="Genomic_DNA"/>
</dbReference>
<sequence length="75" mass="8021">MKKLILICALIVIAAVGIGGAYYYFSRPAIPEIDVETITRRDLRAVASASGTIQPKLSVDISASVMGRVTRLAVE</sequence>
<gene>
    <name evidence="1" type="ORF">METZ01_LOCUS454495</name>
</gene>
<evidence type="ECO:0008006" key="2">
    <source>
        <dbReference type="Google" id="ProtNLM"/>
    </source>
</evidence>
<organism evidence="1">
    <name type="scientific">marine metagenome</name>
    <dbReference type="NCBI Taxonomy" id="408172"/>
    <lineage>
        <taxon>unclassified sequences</taxon>
        <taxon>metagenomes</taxon>
        <taxon>ecological metagenomes</taxon>
    </lineage>
</organism>
<protein>
    <recommendedName>
        <fullName evidence="2">RND efflux pump membrane fusion protein barrel-sandwich domain-containing protein</fullName>
    </recommendedName>
</protein>
<feature type="non-terminal residue" evidence="1">
    <location>
        <position position="75"/>
    </location>
</feature>
<name>A0A383A1U3_9ZZZZ</name>
<dbReference type="AlphaFoldDB" id="A0A383A1U3"/>